<comment type="caution">
    <text evidence="7">The sequence shown here is derived from an EMBL/GenBank/DDBJ whole genome shotgun (WGS) entry which is preliminary data.</text>
</comment>
<comment type="subcellular location">
    <subcellularLocation>
        <location evidence="1 5">Membrane</location>
        <topology evidence="1 5">Multi-pass membrane protein</topology>
    </subcellularLocation>
</comment>
<evidence type="ECO:0000256" key="1">
    <source>
        <dbReference type="ARBA" id="ARBA00004141"/>
    </source>
</evidence>
<dbReference type="EMBL" id="RSCE01000004">
    <property type="protein sequence ID" value="RSH83344.1"/>
    <property type="molecule type" value="Genomic_DNA"/>
</dbReference>
<keyword evidence="2 5" id="KW-0812">Transmembrane</keyword>
<keyword evidence="5" id="KW-0813">Transport</keyword>
<keyword evidence="5" id="KW-0187">Copper transport</keyword>
<dbReference type="AlphaFoldDB" id="A0A427XWW8"/>
<dbReference type="GO" id="GO:0005375">
    <property type="term" value="F:copper ion transmembrane transporter activity"/>
    <property type="evidence" value="ECO:0007669"/>
    <property type="project" value="UniProtKB-UniRule"/>
</dbReference>
<dbReference type="InterPro" id="IPR007274">
    <property type="entry name" value="Cop_transporter"/>
</dbReference>
<evidence type="ECO:0000256" key="3">
    <source>
        <dbReference type="ARBA" id="ARBA00022989"/>
    </source>
</evidence>
<dbReference type="GO" id="GO:0005886">
    <property type="term" value="C:plasma membrane"/>
    <property type="evidence" value="ECO:0007669"/>
    <property type="project" value="TreeGrafter"/>
</dbReference>
<feature type="region of interest" description="Disordered" evidence="6">
    <location>
        <begin position="169"/>
        <end position="203"/>
    </location>
</feature>
<comment type="similarity">
    <text evidence="5">Belongs to the copper transporter (Ctr) (TC 1.A.56) family. SLC31A subfamily.</text>
</comment>
<feature type="compositionally biased region" description="Low complexity" evidence="6">
    <location>
        <begin position="169"/>
        <end position="182"/>
    </location>
</feature>
<name>A0A427XWW8_9TREE</name>
<keyword evidence="5" id="KW-0186">Copper</keyword>
<dbReference type="Proteomes" id="UP000279236">
    <property type="component" value="Unassembled WGS sequence"/>
</dbReference>
<keyword evidence="4 5" id="KW-0472">Membrane</keyword>
<keyword evidence="3 5" id="KW-1133">Transmembrane helix</keyword>
<evidence type="ECO:0000256" key="4">
    <source>
        <dbReference type="ARBA" id="ARBA00023136"/>
    </source>
</evidence>
<evidence type="ECO:0000313" key="7">
    <source>
        <dbReference type="EMBL" id="RSH83344.1"/>
    </source>
</evidence>
<evidence type="ECO:0000256" key="6">
    <source>
        <dbReference type="SAM" id="MobiDB-lite"/>
    </source>
</evidence>
<dbReference type="PANTHER" id="PTHR12483">
    <property type="entry name" value="SOLUTE CARRIER FAMILY 31 COPPER TRANSPORTERS"/>
    <property type="match status" value="1"/>
</dbReference>
<gene>
    <name evidence="7" type="ORF">EHS24_007022</name>
</gene>
<evidence type="ECO:0000313" key="8">
    <source>
        <dbReference type="Proteomes" id="UP000279236"/>
    </source>
</evidence>
<dbReference type="GeneID" id="39591565"/>
<reference evidence="7 8" key="1">
    <citation type="submission" date="2018-11" db="EMBL/GenBank/DDBJ databases">
        <title>Genome sequence of Apiotrichum porosum DSM 27194.</title>
        <authorList>
            <person name="Aliyu H."/>
            <person name="Gorte O."/>
            <person name="Ochsenreither K."/>
        </authorList>
    </citation>
    <scope>NUCLEOTIDE SEQUENCE [LARGE SCALE GENOMIC DNA]</scope>
    <source>
        <strain evidence="7 8">DSM 27194</strain>
    </source>
</reference>
<proteinExistence type="inferred from homology"/>
<keyword evidence="5" id="KW-0406">Ion transport</keyword>
<feature type="transmembrane region" description="Helical" evidence="5">
    <location>
        <begin position="41"/>
        <end position="58"/>
    </location>
</feature>
<accession>A0A427XWW8</accession>
<organism evidence="7 8">
    <name type="scientific">Apiotrichum porosum</name>
    <dbReference type="NCBI Taxonomy" id="105984"/>
    <lineage>
        <taxon>Eukaryota</taxon>
        <taxon>Fungi</taxon>
        <taxon>Dikarya</taxon>
        <taxon>Basidiomycota</taxon>
        <taxon>Agaricomycotina</taxon>
        <taxon>Tremellomycetes</taxon>
        <taxon>Trichosporonales</taxon>
        <taxon>Trichosporonaceae</taxon>
        <taxon>Apiotrichum</taxon>
    </lineage>
</organism>
<dbReference type="RefSeq" id="XP_028477296.1">
    <property type="nucleotide sequence ID" value="XM_028622404.1"/>
</dbReference>
<evidence type="ECO:0000256" key="2">
    <source>
        <dbReference type="ARBA" id="ARBA00022692"/>
    </source>
</evidence>
<dbReference type="PANTHER" id="PTHR12483:SF27">
    <property type="entry name" value="COPPER TRANSPORT PROTEIN CTR1"/>
    <property type="match status" value="1"/>
</dbReference>
<dbReference type="STRING" id="105984.A0A427XWW8"/>
<protein>
    <recommendedName>
        <fullName evidence="5">Copper transport protein</fullName>
    </recommendedName>
</protein>
<dbReference type="Pfam" id="PF04145">
    <property type="entry name" value="Ctr"/>
    <property type="match status" value="1"/>
</dbReference>
<evidence type="ECO:0000256" key="5">
    <source>
        <dbReference type="RuleBase" id="RU367022"/>
    </source>
</evidence>
<keyword evidence="8" id="KW-1185">Reference proteome</keyword>
<sequence>MSDMSGMDMSGSSTSAMTMKMYVHGTIGGDVLWFRTWQPESAGATVGVCIGLFLLAILDRYVHALWRACSASWARGKVGFALPVATGDLEYEYEREDRAQAVARDKSTATTTATARAVSVALGVVDESAGCGTACRRTGAAGGGDKEKDLAGPLGCDCGCGGECGSSSAPAPAPQYQSEAPSLRAFDEKRSPSPGTPESGRIEDDVAHLPTAVRRTLDPKRRRRWSRPFQWSVDIPRGCLWAFQTLLHYLLMLTVMTFQLYWIISVIVGAGVGEALFGRFGGR</sequence>
<dbReference type="OrthoDB" id="73901at2759"/>